<dbReference type="Proteomes" id="UP001215231">
    <property type="component" value="Chromosome"/>
</dbReference>
<accession>A0ABY7VIG0</accession>
<evidence type="ECO:0000313" key="3">
    <source>
        <dbReference type="Proteomes" id="UP001215231"/>
    </source>
</evidence>
<sequence length="247" mass="28358">MKTTDEQLLELMRELDSRDTMPLDKVNKKLLVLSTPRSGSSMFCDVLSKTALIGDCREWFNFRYLEAYIKMTESQQVNFYGYIDYVIGKTTANSGIFAVNAHIDQYITLLKNKVNMFDFGFDHIVYLRRKDIFAQTVSLAKADLLDAWSAGSAKKELSKQLTNNTLLPYFSKLRSNERYYQQKLAAKVHAEYEYEDFCRLDKTSAYSQVLAALGFDDFSGSFHTGMKKQADADSEKIIADFRKYISG</sequence>
<evidence type="ECO:0000313" key="2">
    <source>
        <dbReference type="EMBL" id="WDE13308.1"/>
    </source>
</evidence>
<feature type="domain" description="Sulphotransferase Stf0" evidence="1">
    <location>
        <begin position="31"/>
        <end position="243"/>
    </location>
</feature>
<reference evidence="2 3" key="1">
    <citation type="journal article" date="2022" name="Mar. Drugs">
        <title>Bioassay-Guided Fractionation Leads to the Detection of Cholic Acid Generated by the Rare Thalassomonas sp.</title>
        <authorList>
            <person name="Pheiffer F."/>
            <person name="Schneider Y.K."/>
            <person name="Hansen E.H."/>
            <person name="Andersen J.H."/>
            <person name="Isaksson J."/>
            <person name="Busche T."/>
            <person name="R C."/>
            <person name="Kalinowski J."/>
            <person name="Zyl L.V."/>
            <person name="Trindade M."/>
        </authorList>
    </citation>
    <scope>NUCLEOTIDE SEQUENCE [LARGE SCALE GENOMIC DNA]</scope>
    <source>
        <strain evidence="2 3">A5K-61T</strain>
    </source>
</reference>
<dbReference type="EMBL" id="CP059693">
    <property type="protein sequence ID" value="WDE13308.1"/>
    <property type="molecule type" value="Genomic_DNA"/>
</dbReference>
<organism evidence="2 3">
    <name type="scientific">Thalassomonas haliotis</name>
    <dbReference type="NCBI Taxonomy" id="485448"/>
    <lineage>
        <taxon>Bacteria</taxon>
        <taxon>Pseudomonadati</taxon>
        <taxon>Pseudomonadota</taxon>
        <taxon>Gammaproteobacteria</taxon>
        <taxon>Alteromonadales</taxon>
        <taxon>Colwelliaceae</taxon>
        <taxon>Thalassomonas</taxon>
    </lineage>
</organism>
<gene>
    <name evidence="2" type="ORF">H3N35_07670</name>
</gene>
<protein>
    <recommendedName>
        <fullName evidence="1">Sulphotransferase Stf0 domain-containing protein</fullName>
    </recommendedName>
</protein>
<dbReference type="SUPFAM" id="SSF52540">
    <property type="entry name" value="P-loop containing nucleoside triphosphate hydrolases"/>
    <property type="match status" value="1"/>
</dbReference>
<proteinExistence type="predicted"/>
<dbReference type="InterPro" id="IPR024628">
    <property type="entry name" value="Sulfotransferase_Stf0_dom"/>
</dbReference>
<evidence type="ECO:0000259" key="1">
    <source>
        <dbReference type="Pfam" id="PF09037"/>
    </source>
</evidence>
<name>A0ABY7VIG0_9GAMM</name>
<dbReference type="Pfam" id="PF09037">
    <property type="entry name" value="Sulphotransf"/>
    <property type="match status" value="1"/>
</dbReference>
<dbReference type="Gene3D" id="3.40.50.300">
    <property type="entry name" value="P-loop containing nucleotide triphosphate hydrolases"/>
    <property type="match status" value="1"/>
</dbReference>
<dbReference type="RefSeq" id="WP_274053661.1">
    <property type="nucleotide sequence ID" value="NZ_CP059693.1"/>
</dbReference>
<dbReference type="InterPro" id="IPR027417">
    <property type="entry name" value="P-loop_NTPase"/>
</dbReference>
<keyword evidence="3" id="KW-1185">Reference proteome</keyword>